<evidence type="ECO:0000313" key="2">
    <source>
        <dbReference type="Proteomes" id="UP000317209"/>
    </source>
</evidence>
<reference evidence="1 2" key="1">
    <citation type="submission" date="2019-06" db="EMBL/GenBank/DDBJ databases">
        <title>Sequencing the genomes of 1000 actinobacteria strains.</title>
        <authorList>
            <person name="Klenk H.-P."/>
        </authorList>
    </citation>
    <scope>NUCLEOTIDE SEQUENCE [LARGE SCALE GENOMIC DNA]</scope>
    <source>
        <strain evidence="1 2">DSM 20169</strain>
    </source>
</reference>
<proteinExistence type="predicted"/>
<dbReference type="EMBL" id="VFOX01000001">
    <property type="protein sequence ID" value="TQL87185.1"/>
    <property type="molecule type" value="Genomic_DNA"/>
</dbReference>
<comment type="caution">
    <text evidence="1">The sequence shown here is derived from an EMBL/GenBank/DDBJ whole genome shotgun (WGS) entry which is preliminary data.</text>
</comment>
<dbReference type="AlphaFoldDB" id="A0A543BQS6"/>
<evidence type="ECO:0000313" key="1">
    <source>
        <dbReference type="EMBL" id="TQL87185.1"/>
    </source>
</evidence>
<sequence length="115" mass="12407">MTSDARAREPLRSMSDAEKIDLAHAACDNLNAGRGQVPMLETVPDAGDDAIFADKNNVTLYAAGTFAYCNQHIKGTEALPEYGARLITYYRSIGEEAAKAEFADGSMPEKSLLGY</sequence>
<keyword evidence="2" id="KW-1185">Reference proteome</keyword>
<name>A0A543BQS6_9MICO</name>
<accession>A0A543BQS6</accession>
<organism evidence="1 2">
    <name type="scientific">Microbacterium saperdae</name>
    <dbReference type="NCBI Taxonomy" id="69368"/>
    <lineage>
        <taxon>Bacteria</taxon>
        <taxon>Bacillati</taxon>
        <taxon>Actinomycetota</taxon>
        <taxon>Actinomycetes</taxon>
        <taxon>Micrococcales</taxon>
        <taxon>Microbacteriaceae</taxon>
        <taxon>Microbacterium</taxon>
    </lineage>
</organism>
<protein>
    <submittedName>
        <fullName evidence="1">Uncharacterized protein</fullName>
    </submittedName>
</protein>
<dbReference type="Proteomes" id="UP000317209">
    <property type="component" value="Unassembled WGS sequence"/>
</dbReference>
<gene>
    <name evidence="1" type="ORF">FB560_2852</name>
</gene>